<dbReference type="Gene3D" id="3.40.50.150">
    <property type="entry name" value="Vaccinia Virus protein VP39"/>
    <property type="match status" value="1"/>
</dbReference>
<dbReference type="Proteomes" id="UP000193067">
    <property type="component" value="Unassembled WGS sequence"/>
</dbReference>
<gene>
    <name evidence="5" type="ORF">PYCCODRAFT_1378022</name>
</gene>
<dbReference type="InterPro" id="IPR016461">
    <property type="entry name" value="COMT-like"/>
</dbReference>
<keyword evidence="2 5" id="KW-0808">Transferase</keyword>
<dbReference type="AlphaFoldDB" id="A0A1Y2IAV8"/>
<dbReference type="Gene3D" id="1.10.10.10">
    <property type="entry name" value="Winged helix-like DNA-binding domain superfamily/Winged helix DNA-binding domain"/>
    <property type="match status" value="1"/>
</dbReference>
<keyword evidence="3" id="KW-0949">S-adenosyl-L-methionine</keyword>
<dbReference type="InterPro" id="IPR029063">
    <property type="entry name" value="SAM-dependent_MTases_sf"/>
</dbReference>
<dbReference type="EMBL" id="KZ084159">
    <property type="protein sequence ID" value="OSC97041.1"/>
    <property type="molecule type" value="Genomic_DNA"/>
</dbReference>
<dbReference type="GO" id="GO:0032259">
    <property type="term" value="P:methylation"/>
    <property type="evidence" value="ECO:0007669"/>
    <property type="project" value="UniProtKB-KW"/>
</dbReference>
<dbReference type="PANTHER" id="PTHR43712">
    <property type="entry name" value="PUTATIVE (AFU_ORTHOLOGUE AFUA_4G14580)-RELATED"/>
    <property type="match status" value="1"/>
</dbReference>
<dbReference type="PANTHER" id="PTHR43712:SF2">
    <property type="entry name" value="O-METHYLTRANSFERASE CICE"/>
    <property type="match status" value="1"/>
</dbReference>
<protein>
    <submittedName>
        <fullName evidence="5">S-adenosyl-L-methionine-dependent methyltransferase</fullName>
    </submittedName>
</protein>
<keyword evidence="1 5" id="KW-0489">Methyltransferase</keyword>
<dbReference type="SUPFAM" id="SSF53335">
    <property type="entry name" value="S-adenosyl-L-methionine-dependent methyltransferases"/>
    <property type="match status" value="1"/>
</dbReference>
<accession>A0A1Y2IAV8</accession>
<evidence type="ECO:0000313" key="5">
    <source>
        <dbReference type="EMBL" id="OSC97041.1"/>
    </source>
</evidence>
<evidence type="ECO:0000259" key="4">
    <source>
        <dbReference type="Pfam" id="PF00891"/>
    </source>
</evidence>
<name>A0A1Y2IAV8_TRAC3</name>
<dbReference type="PROSITE" id="PS51683">
    <property type="entry name" value="SAM_OMT_II"/>
    <property type="match status" value="1"/>
</dbReference>
<dbReference type="Pfam" id="PF00891">
    <property type="entry name" value="Methyltransf_2"/>
    <property type="match status" value="1"/>
</dbReference>
<feature type="domain" description="O-methyltransferase C-terminal" evidence="4">
    <location>
        <begin position="294"/>
        <end position="468"/>
    </location>
</feature>
<organism evidence="5 6">
    <name type="scientific">Trametes coccinea (strain BRFM310)</name>
    <name type="common">Pycnoporus coccineus</name>
    <dbReference type="NCBI Taxonomy" id="1353009"/>
    <lineage>
        <taxon>Eukaryota</taxon>
        <taxon>Fungi</taxon>
        <taxon>Dikarya</taxon>
        <taxon>Basidiomycota</taxon>
        <taxon>Agaricomycotina</taxon>
        <taxon>Agaricomycetes</taxon>
        <taxon>Polyporales</taxon>
        <taxon>Polyporaceae</taxon>
        <taxon>Trametes</taxon>
    </lineage>
</organism>
<evidence type="ECO:0000256" key="3">
    <source>
        <dbReference type="ARBA" id="ARBA00022691"/>
    </source>
</evidence>
<dbReference type="GO" id="GO:0008171">
    <property type="term" value="F:O-methyltransferase activity"/>
    <property type="evidence" value="ECO:0007669"/>
    <property type="project" value="InterPro"/>
</dbReference>
<evidence type="ECO:0000313" key="6">
    <source>
        <dbReference type="Proteomes" id="UP000193067"/>
    </source>
</evidence>
<sequence>MSFSTLRALHSTIGKALDDLERLYKDRSQSTAVPLDFPRLDEPYYTSAEHSAAEELERELENDPAVSFASKQIVAACGQLSAAVNKRWYGLMESLHGELSGTIVAGMRFLEEAHVVEILREASPDGLRVGDIHRAIIDLRPEASRPDPTVFTPSRLGHILRLLATAHWLREVAPDRFANNRRSSYVDSGKSLKQLREEPKRRFVDTDGVAAFVSRAADTGVQTETSEDQESGTAKFFGPFNLAYDTQMDYFSWLESPGNEFRFERFGHAMTGTREWETKEGILYGYPWASLAHGSVLVDVAGGLGSTSLTVATAHPHIAVVVEDRPQVVEIAPSAWGSTFASLFESGRMSFRNRDIFGPWTPLPSGKIPDVFLIRLILHDWPDQKCVKILSTLRAAAGQDTKLVIGDMLLPFACPSDEAFIQGDSPLLPNLGVANLHGYLMDILMMSIFGAKERTVAEIAELALAAGWKVIDIRRSPGSVWAYTTAVSAC</sequence>
<dbReference type="InterPro" id="IPR036388">
    <property type="entry name" value="WH-like_DNA-bd_sf"/>
</dbReference>
<reference evidence="5 6" key="1">
    <citation type="journal article" date="2015" name="Biotechnol. Biofuels">
        <title>Enhanced degradation of softwood versus hardwood by the white-rot fungus Pycnoporus coccineus.</title>
        <authorList>
            <person name="Couturier M."/>
            <person name="Navarro D."/>
            <person name="Chevret D."/>
            <person name="Henrissat B."/>
            <person name="Piumi F."/>
            <person name="Ruiz-Duenas F.J."/>
            <person name="Martinez A.T."/>
            <person name="Grigoriev I.V."/>
            <person name="Riley R."/>
            <person name="Lipzen A."/>
            <person name="Berrin J.G."/>
            <person name="Master E.R."/>
            <person name="Rosso M.N."/>
        </authorList>
    </citation>
    <scope>NUCLEOTIDE SEQUENCE [LARGE SCALE GENOMIC DNA]</scope>
    <source>
        <strain evidence="5 6">BRFM310</strain>
    </source>
</reference>
<evidence type="ECO:0000256" key="1">
    <source>
        <dbReference type="ARBA" id="ARBA00022603"/>
    </source>
</evidence>
<dbReference type="OrthoDB" id="2410195at2759"/>
<dbReference type="InterPro" id="IPR001077">
    <property type="entry name" value="COMT_C"/>
</dbReference>
<proteinExistence type="predicted"/>
<dbReference type="STRING" id="1353009.A0A1Y2IAV8"/>
<keyword evidence="6" id="KW-1185">Reference proteome</keyword>
<evidence type="ECO:0000256" key="2">
    <source>
        <dbReference type="ARBA" id="ARBA00022679"/>
    </source>
</evidence>